<feature type="chain" id="PRO_5043130540" evidence="1">
    <location>
        <begin position="29"/>
        <end position="299"/>
    </location>
</feature>
<evidence type="ECO:0000313" key="4">
    <source>
        <dbReference type="WBParaSite" id="BTMF_0000305301-mRNA-1"/>
    </source>
</evidence>
<dbReference type="EMBL" id="UZAG01001939">
    <property type="protein sequence ID" value="VDO12427.1"/>
    <property type="molecule type" value="Genomic_DNA"/>
</dbReference>
<evidence type="ECO:0000313" key="3">
    <source>
        <dbReference type="Proteomes" id="UP000280834"/>
    </source>
</evidence>
<reference evidence="2 3" key="2">
    <citation type="submission" date="2018-11" db="EMBL/GenBank/DDBJ databases">
        <authorList>
            <consortium name="Pathogen Informatics"/>
        </authorList>
    </citation>
    <scope>NUCLEOTIDE SEQUENCE [LARGE SCALE GENOMIC DNA]</scope>
</reference>
<evidence type="ECO:0000313" key="2">
    <source>
        <dbReference type="EMBL" id="VDO12427.1"/>
    </source>
</evidence>
<sequence>MHSSEASGSDHALWSAITLELLARAALASISPALLADERNWRNLSFAMGISPTAKKFTPISIGIKEVIARLAELDSQTTQEIQNFCAIHFDKRNGELHSGELSFADYRSSSWLPKFYQASQVFLEKASLKIEDFFPDPKHVAALIASLNDKAAESVREDIEAYKKVWAGKAVTERELLAKQAEIWANRQTGHRVKCPACGCRSLLNGTATGPVQTLFDDDEIRQKQTYIPSSFECIACGLKIAGFSKLAACHLGDAFTATTSTEPSEFFGLYTEADIETAVSEAEYKLKRDMYEPDNND</sequence>
<reference evidence="4" key="1">
    <citation type="submission" date="2017-02" db="UniProtKB">
        <authorList>
            <consortium name="WormBaseParasite"/>
        </authorList>
    </citation>
    <scope>IDENTIFICATION</scope>
</reference>
<feature type="signal peptide" evidence="1">
    <location>
        <begin position="1"/>
        <end position="28"/>
    </location>
</feature>
<dbReference type="AlphaFoldDB" id="A0A0R3Q9P2"/>
<gene>
    <name evidence="2" type="ORF">BTMF_LOCUS2374</name>
</gene>
<name>A0A0R3Q9P2_9BILA</name>
<keyword evidence="3" id="KW-1185">Reference proteome</keyword>
<organism evidence="4">
    <name type="scientific">Brugia timori</name>
    <dbReference type="NCBI Taxonomy" id="42155"/>
    <lineage>
        <taxon>Eukaryota</taxon>
        <taxon>Metazoa</taxon>
        <taxon>Ecdysozoa</taxon>
        <taxon>Nematoda</taxon>
        <taxon>Chromadorea</taxon>
        <taxon>Rhabditida</taxon>
        <taxon>Spirurina</taxon>
        <taxon>Spiruromorpha</taxon>
        <taxon>Filarioidea</taxon>
        <taxon>Onchocercidae</taxon>
        <taxon>Brugia</taxon>
    </lineage>
</organism>
<protein>
    <submittedName>
        <fullName evidence="4">Phage protein</fullName>
    </submittedName>
</protein>
<accession>A0A0R3Q9P2</accession>
<dbReference type="WBParaSite" id="BTMF_0000305301-mRNA-1">
    <property type="protein sequence ID" value="BTMF_0000305301-mRNA-1"/>
    <property type="gene ID" value="BTMF_0000305301"/>
</dbReference>
<proteinExistence type="predicted"/>
<keyword evidence="1" id="KW-0732">Signal</keyword>
<evidence type="ECO:0000256" key="1">
    <source>
        <dbReference type="SAM" id="SignalP"/>
    </source>
</evidence>
<dbReference type="Proteomes" id="UP000280834">
    <property type="component" value="Unassembled WGS sequence"/>
</dbReference>